<gene>
    <name evidence="1" type="ORF">EC910_1239</name>
</gene>
<dbReference type="Proteomes" id="UP000295285">
    <property type="component" value="Unassembled WGS sequence"/>
</dbReference>
<dbReference type="EMBL" id="SMDG01000023">
    <property type="protein sequence ID" value="TCW47694.1"/>
    <property type="molecule type" value="Genomic_DNA"/>
</dbReference>
<comment type="caution">
    <text evidence="1">The sequence shown here is derived from an EMBL/GenBank/DDBJ whole genome shotgun (WGS) entry which is preliminary data.</text>
</comment>
<reference evidence="1 2" key="1">
    <citation type="submission" date="2019-03" db="EMBL/GenBank/DDBJ databases">
        <title>Above-ground endophytic microbial communities from plants in different locations in the United States.</title>
        <authorList>
            <person name="Frank C."/>
        </authorList>
    </citation>
    <scope>NUCLEOTIDE SEQUENCE [LARGE SCALE GENOMIC DNA]</scope>
    <source>
        <strain evidence="1 2">LP_2_YM</strain>
    </source>
</reference>
<evidence type="ECO:0000313" key="1">
    <source>
        <dbReference type="EMBL" id="TCW47694.1"/>
    </source>
</evidence>
<name>A0A4V2WCD3_BACTU</name>
<evidence type="ECO:0000313" key="2">
    <source>
        <dbReference type="Proteomes" id="UP000295285"/>
    </source>
</evidence>
<organism evidence="1 2">
    <name type="scientific">Bacillus thuringiensis</name>
    <dbReference type="NCBI Taxonomy" id="1428"/>
    <lineage>
        <taxon>Bacteria</taxon>
        <taxon>Bacillati</taxon>
        <taxon>Bacillota</taxon>
        <taxon>Bacilli</taxon>
        <taxon>Bacillales</taxon>
        <taxon>Bacillaceae</taxon>
        <taxon>Bacillus</taxon>
        <taxon>Bacillus cereus group</taxon>
    </lineage>
</organism>
<accession>A0A4V2WCD3</accession>
<protein>
    <submittedName>
        <fullName evidence="1">Uncharacterized protein</fullName>
    </submittedName>
</protein>
<sequence length="37" mass="4497">MVKLGKKEQQKHRAEGYDLDFISRMQRTKIKKKVIQH</sequence>
<dbReference type="AlphaFoldDB" id="A0A4V2WCD3"/>
<proteinExistence type="predicted"/>